<dbReference type="OrthoDB" id="195104at2"/>
<gene>
    <name evidence="1" type="ORF">FHX40_4926</name>
</gene>
<dbReference type="InterPro" id="IPR023846">
    <property type="entry name" value="CHP04042_MSMEG0570"/>
</dbReference>
<organism evidence="1 2">
    <name type="scientific">Thermopolyspora flexuosa</name>
    <dbReference type="NCBI Taxonomy" id="103836"/>
    <lineage>
        <taxon>Bacteria</taxon>
        <taxon>Bacillati</taxon>
        <taxon>Actinomycetota</taxon>
        <taxon>Actinomycetes</taxon>
        <taxon>Streptosporangiales</taxon>
        <taxon>Streptosporangiaceae</taxon>
        <taxon>Thermopolyspora</taxon>
    </lineage>
</organism>
<proteinExistence type="predicted"/>
<reference evidence="1 2" key="1">
    <citation type="submission" date="2019-06" db="EMBL/GenBank/DDBJ databases">
        <title>Sequencing the genomes of 1000 actinobacteria strains.</title>
        <authorList>
            <person name="Klenk H.-P."/>
        </authorList>
    </citation>
    <scope>NUCLEOTIDE SEQUENCE [LARGE SCALE GENOMIC DNA]</scope>
    <source>
        <strain evidence="1 2">DSM 43186</strain>
    </source>
</reference>
<sequence length="106" mass="11261">MPELYFDVRWPDGRTQRCYSPSTVVADHLAPGESYDVADFVARSRTALRIASERVRAKFGVACTAAEAQLAEIERIAAGYGSAPGAAVTVERLYSPGGNVPGGSAR</sequence>
<dbReference type="NCBIfam" id="TIGR04042">
    <property type="entry name" value="MSMEG_0570_fam"/>
    <property type="match status" value="1"/>
</dbReference>
<evidence type="ECO:0000313" key="2">
    <source>
        <dbReference type="Proteomes" id="UP000319213"/>
    </source>
</evidence>
<dbReference type="EMBL" id="VFPQ01000002">
    <property type="protein sequence ID" value="TQM72769.1"/>
    <property type="molecule type" value="Genomic_DNA"/>
</dbReference>
<name>A0A543IQE3_9ACTN</name>
<protein>
    <submittedName>
        <fullName evidence="1">Putative repeat protein (TIGR04042 family)</fullName>
    </submittedName>
</protein>
<evidence type="ECO:0000313" key="1">
    <source>
        <dbReference type="EMBL" id="TQM72769.1"/>
    </source>
</evidence>
<accession>A0A543IQE3</accession>
<dbReference type="AlphaFoldDB" id="A0A543IQE3"/>
<dbReference type="RefSeq" id="WP_142262294.1">
    <property type="nucleotide sequence ID" value="NZ_BMPV01000002.1"/>
</dbReference>
<keyword evidence="2" id="KW-1185">Reference proteome</keyword>
<comment type="caution">
    <text evidence="1">The sequence shown here is derived from an EMBL/GenBank/DDBJ whole genome shotgun (WGS) entry which is preliminary data.</text>
</comment>
<dbReference type="Proteomes" id="UP000319213">
    <property type="component" value="Unassembled WGS sequence"/>
</dbReference>